<proteinExistence type="predicted"/>
<dbReference type="Pfam" id="PF02706">
    <property type="entry name" value="Wzz"/>
    <property type="match status" value="1"/>
</dbReference>
<evidence type="ECO:0000256" key="6">
    <source>
        <dbReference type="SAM" id="Coils"/>
    </source>
</evidence>
<sequence>MKSEYELSLKDYIAIIKDRALLLGVSIVVILAATVAVAISVPPVYQAVGTILVESQQISPELVGTNNPSVADERIEVIRQRVMTRDNLLQIIGQYHLFADSARALSESDKVDLMRNAIGVNTLSTFVKGRGETTVAFTVSFDHKDPQIATEVANQLVTLFLNENMKQRTERATETTQFLTQEADKLGAELATLENQLADYKQANANALPENQTLRMNTLSRSELEFREVDRDYKNAQEELRYLQLELSAANAGVASRNADGNRAASASQPQDLGSLKAEYARLLTRYTDAHPDVIAIQRKIQALEASGSASSGATGVSLDVARAQAKIAAAQANIASLAQQKRDLSKKMETIEAEILQAPQVERGLVTLMRDHDNARKKYEEIRAKEMGAKISESLEQENKADRFVLLEPPRVPEKPVKPNRKKIVALGLVLAPAGGGALVMLLEMLNQRVRGAGALESVLGKRVLVSVPFIATQAELAKRRQWRVGLIVAGVLLVALLLLLIHLFYMPLDLLLIKTIARFE</sequence>
<gene>
    <name evidence="9" type="ORF">FEM01_03685</name>
</gene>
<feature type="transmembrane region" description="Helical" evidence="7">
    <location>
        <begin position="486"/>
        <end position="507"/>
    </location>
</feature>
<dbReference type="InterPro" id="IPR050445">
    <property type="entry name" value="Bact_polysacc_biosynth/exp"/>
</dbReference>
<dbReference type="OrthoDB" id="9795292at2"/>
<evidence type="ECO:0000256" key="2">
    <source>
        <dbReference type="ARBA" id="ARBA00022475"/>
    </source>
</evidence>
<evidence type="ECO:0000256" key="7">
    <source>
        <dbReference type="SAM" id="Phobius"/>
    </source>
</evidence>
<name>A0A5R8ZKB4_9PSED</name>
<evidence type="ECO:0000256" key="5">
    <source>
        <dbReference type="ARBA" id="ARBA00023136"/>
    </source>
</evidence>
<dbReference type="RefSeq" id="WP_138217909.1">
    <property type="nucleotide sequence ID" value="NZ_VAUO01000001.1"/>
</dbReference>
<dbReference type="PANTHER" id="PTHR32309">
    <property type="entry name" value="TYROSINE-PROTEIN KINASE"/>
    <property type="match status" value="1"/>
</dbReference>
<dbReference type="Proteomes" id="UP000309819">
    <property type="component" value="Unassembled WGS sequence"/>
</dbReference>
<dbReference type="AlphaFoldDB" id="A0A5R8ZKB4"/>
<dbReference type="InterPro" id="IPR003856">
    <property type="entry name" value="LPS_length_determ_N"/>
</dbReference>
<organism evidence="9 10">
    <name type="scientific">Pseudomonas mosselii</name>
    <dbReference type="NCBI Taxonomy" id="78327"/>
    <lineage>
        <taxon>Bacteria</taxon>
        <taxon>Pseudomonadati</taxon>
        <taxon>Pseudomonadota</taxon>
        <taxon>Gammaproteobacteria</taxon>
        <taxon>Pseudomonadales</taxon>
        <taxon>Pseudomonadaceae</taxon>
        <taxon>Pseudomonas</taxon>
    </lineage>
</organism>
<keyword evidence="4 7" id="KW-1133">Transmembrane helix</keyword>
<keyword evidence="10" id="KW-1185">Reference proteome</keyword>
<comment type="subcellular location">
    <subcellularLocation>
        <location evidence="1">Cell membrane</location>
        <topology evidence="1">Multi-pass membrane protein</topology>
    </subcellularLocation>
</comment>
<feature type="transmembrane region" description="Helical" evidence="7">
    <location>
        <begin position="425"/>
        <end position="444"/>
    </location>
</feature>
<feature type="coiled-coil region" evidence="6">
    <location>
        <begin position="162"/>
        <end position="253"/>
    </location>
</feature>
<keyword evidence="5 7" id="KW-0472">Membrane</keyword>
<dbReference type="GO" id="GO:0004713">
    <property type="term" value="F:protein tyrosine kinase activity"/>
    <property type="evidence" value="ECO:0007669"/>
    <property type="project" value="TreeGrafter"/>
</dbReference>
<accession>A0A5R8ZKB4</accession>
<evidence type="ECO:0000313" key="10">
    <source>
        <dbReference type="Proteomes" id="UP000309819"/>
    </source>
</evidence>
<evidence type="ECO:0000256" key="3">
    <source>
        <dbReference type="ARBA" id="ARBA00022692"/>
    </source>
</evidence>
<comment type="caution">
    <text evidence="9">The sequence shown here is derived from an EMBL/GenBank/DDBJ whole genome shotgun (WGS) entry which is preliminary data.</text>
</comment>
<protein>
    <submittedName>
        <fullName evidence="9">Lipopolysaccharide biosynthesis protein</fullName>
    </submittedName>
</protein>
<keyword evidence="2" id="KW-1003">Cell membrane</keyword>
<keyword evidence="3 7" id="KW-0812">Transmembrane</keyword>
<feature type="domain" description="Polysaccharide chain length determinant N-terminal" evidence="8">
    <location>
        <begin position="6"/>
        <end position="63"/>
    </location>
</feature>
<feature type="coiled-coil region" evidence="6">
    <location>
        <begin position="321"/>
        <end position="386"/>
    </location>
</feature>
<evidence type="ECO:0000259" key="8">
    <source>
        <dbReference type="Pfam" id="PF02706"/>
    </source>
</evidence>
<evidence type="ECO:0000313" key="9">
    <source>
        <dbReference type="EMBL" id="TLP65286.1"/>
    </source>
</evidence>
<keyword evidence="6" id="KW-0175">Coiled coil</keyword>
<evidence type="ECO:0000256" key="1">
    <source>
        <dbReference type="ARBA" id="ARBA00004651"/>
    </source>
</evidence>
<dbReference type="EMBL" id="VAUO01000001">
    <property type="protein sequence ID" value="TLP65286.1"/>
    <property type="molecule type" value="Genomic_DNA"/>
</dbReference>
<dbReference type="PANTHER" id="PTHR32309:SF13">
    <property type="entry name" value="FERRIC ENTEROBACTIN TRANSPORT PROTEIN FEPE"/>
    <property type="match status" value="1"/>
</dbReference>
<evidence type="ECO:0000256" key="4">
    <source>
        <dbReference type="ARBA" id="ARBA00022989"/>
    </source>
</evidence>
<feature type="transmembrane region" description="Helical" evidence="7">
    <location>
        <begin position="21"/>
        <end position="45"/>
    </location>
</feature>
<reference evidence="9 10" key="1">
    <citation type="submission" date="2019-05" db="EMBL/GenBank/DDBJ databases">
        <title>Pseudomonas sp. SC006 isolated from lettuce that can produce HBGAs.</title>
        <authorList>
            <person name="Wang D."/>
            <person name="Liao N."/>
            <person name="Liu D."/>
            <person name="Zhang Z."/>
            <person name="Zou S."/>
        </authorList>
    </citation>
    <scope>NUCLEOTIDE SEQUENCE [LARGE SCALE GENOMIC DNA]</scope>
    <source>
        <strain evidence="9 10">SC006</strain>
    </source>
</reference>
<dbReference type="GO" id="GO:0005886">
    <property type="term" value="C:plasma membrane"/>
    <property type="evidence" value="ECO:0007669"/>
    <property type="project" value="UniProtKB-SubCell"/>
</dbReference>